<dbReference type="EMBL" id="SRMA01027244">
    <property type="protein sequence ID" value="TRY57240.1"/>
    <property type="molecule type" value="Genomic_DNA"/>
</dbReference>
<dbReference type="Proteomes" id="UP000316079">
    <property type="component" value="Unassembled WGS sequence"/>
</dbReference>
<protein>
    <recommendedName>
        <fullName evidence="3">RIMB1/RIM3A-C-like N-terminal domain-containing protein</fullName>
    </recommendedName>
</protein>
<sequence>MDKRALFCSDAAVQGVALVSANWRHLRNGDYGLLVRQNSELLRALEETEKSCTALREENRILRKSSSPETEEKVKRLRKKNAELALIAKRLEERAHKLQEANLKVVNSPLPVRAGAVEQYKRAFARQRARDLAQHADTLLRKDKQIAALQRRHQAPVGSSDVQRLLSESQKEVLRLQRQLSVSSAQKHSSSPQQEVRETNSSNLEFLPDAFGKGVASVESRSVRLLHE</sequence>
<dbReference type="PANTHER" id="PTHR14234">
    <property type="entry name" value="RIM BINDING PROTEIN-RELATED"/>
    <property type="match status" value="1"/>
</dbReference>
<organism evidence="4 5">
    <name type="scientific">Danionella cerebrum</name>
    <dbReference type="NCBI Taxonomy" id="2873325"/>
    <lineage>
        <taxon>Eukaryota</taxon>
        <taxon>Metazoa</taxon>
        <taxon>Chordata</taxon>
        <taxon>Craniata</taxon>
        <taxon>Vertebrata</taxon>
        <taxon>Euteleostomi</taxon>
        <taxon>Actinopterygii</taxon>
        <taxon>Neopterygii</taxon>
        <taxon>Teleostei</taxon>
        <taxon>Ostariophysi</taxon>
        <taxon>Cypriniformes</taxon>
        <taxon>Danionidae</taxon>
        <taxon>Danioninae</taxon>
        <taxon>Danionella</taxon>
    </lineage>
</organism>
<proteinExistence type="predicted"/>
<keyword evidence="5" id="KW-1185">Reference proteome</keyword>
<keyword evidence="1" id="KW-0175">Coiled coil</keyword>
<dbReference type="STRING" id="623744.A0A553MVL6"/>
<evidence type="ECO:0000256" key="1">
    <source>
        <dbReference type="SAM" id="Coils"/>
    </source>
</evidence>
<dbReference type="InterPro" id="IPR040325">
    <property type="entry name" value="RIMBP1/2/3"/>
</dbReference>
<reference evidence="4 5" key="1">
    <citation type="journal article" date="2019" name="Sci. Data">
        <title>Hybrid genome assembly and annotation of Danionella translucida.</title>
        <authorList>
            <person name="Kadobianskyi M."/>
            <person name="Schulze L."/>
            <person name="Schuelke M."/>
            <person name="Judkewitz B."/>
        </authorList>
    </citation>
    <scope>NUCLEOTIDE SEQUENCE [LARGE SCALE GENOMIC DNA]</scope>
    <source>
        <strain evidence="4 5">Bolton</strain>
    </source>
</reference>
<feature type="domain" description="RIMB1/RIM3A-C-like N-terminal" evidence="3">
    <location>
        <begin position="34"/>
        <end position="154"/>
    </location>
</feature>
<accession>A0A553MVL6</accession>
<evidence type="ECO:0000259" key="3">
    <source>
        <dbReference type="Pfam" id="PF25566"/>
    </source>
</evidence>
<name>A0A553MVL6_9TELE</name>
<evidence type="ECO:0000313" key="5">
    <source>
        <dbReference type="Proteomes" id="UP000316079"/>
    </source>
</evidence>
<feature type="region of interest" description="Disordered" evidence="2">
    <location>
        <begin position="181"/>
        <end position="202"/>
    </location>
</feature>
<dbReference type="Pfam" id="PF25566">
    <property type="entry name" value="RIMB1_N"/>
    <property type="match status" value="1"/>
</dbReference>
<evidence type="ECO:0000313" key="4">
    <source>
        <dbReference type="EMBL" id="TRY57240.1"/>
    </source>
</evidence>
<dbReference type="InterPro" id="IPR057950">
    <property type="entry name" value="RIMB1/RIM3A-C-like_N"/>
</dbReference>
<dbReference type="OrthoDB" id="4158657at2759"/>
<gene>
    <name evidence="4" type="ORF">DNTS_003308</name>
</gene>
<feature type="coiled-coil region" evidence="1">
    <location>
        <begin position="38"/>
        <end position="108"/>
    </location>
</feature>
<evidence type="ECO:0000256" key="2">
    <source>
        <dbReference type="SAM" id="MobiDB-lite"/>
    </source>
</evidence>
<dbReference type="AlphaFoldDB" id="A0A553MVL6"/>
<comment type="caution">
    <text evidence="4">The sequence shown here is derived from an EMBL/GenBank/DDBJ whole genome shotgun (WGS) entry which is preliminary data.</text>
</comment>
<dbReference type="PANTHER" id="PTHR14234:SF20">
    <property type="entry name" value="PERIPHERAL-TYPE BENZODIAZEPINE RECEPTOR-ASSOCIATED PROTEIN 1"/>
    <property type="match status" value="1"/>
</dbReference>